<dbReference type="InterPro" id="IPR023754">
    <property type="entry name" value="HemeA_Synthase_type2"/>
</dbReference>
<comment type="cofactor">
    <cofactor evidence="1">
        <name>heme b</name>
        <dbReference type="ChEBI" id="CHEBI:60344"/>
    </cofactor>
</comment>
<dbReference type="RefSeq" id="XP_013240093.1">
    <property type="nucleotide sequence ID" value="XM_013384639.1"/>
</dbReference>
<feature type="transmembrane region" description="Helical" evidence="13">
    <location>
        <begin position="281"/>
        <end position="299"/>
    </location>
</feature>
<keyword evidence="15" id="KW-1185">Reference proteome</keyword>
<dbReference type="Pfam" id="PF02628">
    <property type="entry name" value="COX15-CtaA"/>
    <property type="match status" value="1"/>
</dbReference>
<dbReference type="PANTHER" id="PTHR23289">
    <property type="entry name" value="CYTOCHROME C OXIDASE ASSEMBLY PROTEIN COX15"/>
    <property type="match status" value="1"/>
</dbReference>
<evidence type="ECO:0000256" key="7">
    <source>
        <dbReference type="ARBA" id="ARBA00023004"/>
    </source>
</evidence>
<sequence length="597" mass="64686">MSEGACFLTCRSLTAGGLFVCGSMNATSSLLLRAAPCLTGTNVVHPAPAALLLLPRRSVCWSYKLPTRCLVPSLSPPPAAASPCGRCYSQVRRFECSPSPSGTRALHRDSHSLQALFRRALATTVASPIAKAADSGDVAEAPRLSGHGSDGQQDSSHSTITHPHVAYHLFAVACLVYAIVIVGGLTRLTESGLSITEWNPGFKGMWLPSSPEEWEHEWSKYRQTPEFLLLNKSMTLDDFKSIYMWEWAHRVLGRVIGVAFVLPAAFFLTRRWVAKDTRWKLLAIAGGIGFQGFLGWYMVTSGLAPPPGSAPVISTADTHITTALPPQSPADWTPRVSQFRLAAHLGTAFLVYAGMVHTGLLVLRDYRFTVQKGTVGGFNMAVQGAAEKYIAALQHPLFRRHARITAAVTLLSFITILSGAMVAGLDAGLVYNEFPAMGEGRLAPPFTELMDDRYSQRPDKGDKVWRNLTQNPVTVQLIHRTLAITTLCSVIAFGWRTRNLRAAFQRATAGQIQLPPVIPRLAMLASACAIGQATLGIMTLIYLVPIPLASAHQGGSLIVLTVLVSLLAAMKKPSQAMQLWRQQQQLGRGAKSLCDTI</sequence>
<keyword evidence="9 13" id="KW-0472">Membrane</keyword>
<evidence type="ECO:0000256" key="5">
    <source>
        <dbReference type="ARBA" id="ARBA00022989"/>
    </source>
</evidence>
<dbReference type="GeneID" id="25265449"/>
<evidence type="ECO:0000256" key="4">
    <source>
        <dbReference type="ARBA" id="ARBA00022723"/>
    </source>
</evidence>
<feature type="transmembrane region" description="Helical" evidence="13">
    <location>
        <begin position="550"/>
        <end position="570"/>
    </location>
</feature>
<comment type="pathway">
    <text evidence="10">Porphyrin-containing compound metabolism; heme A biosynthesis; heme A from heme O: step 1/1.</text>
</comment>
<dbReference type="AlphaFoldDB" id="A0A066VD84"/>
<proteinExistence type="predicted"/>
<evidence type="ECO:0000256" key="1">
    <source>
        <dbReference type="ARBA" id="ARBA00001970"/>
    </source>
</evidence>
<evidence type="ECO:0000256" key="3">
    <source>
        <dbReference type="ARBA" id="ARBA00022692"/>
    </source>
</evidence>
<dbReference type="OrthoDB" id="1726137at2759"/>
<feature type="region of interest" description="Disordered" evidence="12">
    <location>
        <begin position="133"/>
        <end position="158"/>
    </location>
</feature>
<dbReference type="GO" id="GO:0006784">
    <property type="term" value="P:heme A biosynthetic process"/>
    <property type="evidence" value="ECO:0007669"/>
    <property type="project" value="InterPro"/>
</dbReference>
<dbReference type="EMBL" id="JMSN01000164">
    <property type="protein sequence ID" value="KDN36555.1"/>
    <property type="molecule type" value="Genomic_DNA"/>
</dbReference>
<feature type="transmembrane region" description="Helical" evidence="13">
    <location>
        <begin position="521"/>
        <end position="544"/>
    </location>
</feature>
<protein>
    <submittedName>
        <fullName evidence="14">COX15-CtaA-domain-containing protein</fullName>
    </submittedName>
</protein>
<dbReference type="InterPro" id="IPR003780">
    <property type="entry name" value="COX15/CtaA_fam"/>
</dbReference>
<feature type="transmembrane region" description="Helical" evidence="13">
    <location>
        <begin position="341"/>
        <end position="363"/>
    </location>
</feature>
<gene>
    <name evidence="14" type="ORF">K437DRAFT_260077</name>
</gene>
<feature type="transmembrane region" description="Helical" evidence="13">
    <location>
        <begin position="251"/>
        <end position="269"/>
    </location>
</feature>
<evidence type="ECO:0000313" key="14">
    <source>
        <dbReference type="EMBL" id="KDN36555.1"/>
    </source>
</evidence>
<dbReference type="GO" id="GO:0016653">
    <property type="term" value="F:oxidoreductase activity, acting on NAD(P)H, heme protein as acceptor"/>
    <property type="evidence" value="ECO:0007669"/>
    <property type="project" value="TreeGrafter"/>
</dbReference>
<evidence type="ECO:0000256" key="8">
    <source>
        <dbReference type="ARBA" id="ARBA00023133"/>
    </source>
</evidence>
<evidence type="ECO:0000256" key="9">
    <source>
        <dbReference type="ARBA" id="ARBA00023136"/>
    </source>
</evidence>
<evidence type="ECO:0000256" key="12">
    <source>
        <dbReference type="SAM" id="MobiDB-lite"/>
    </source>
</evidence>
<accession>A0A066VD84</accession>
<evidence type="ECO:0000256" key="13">
    <source>
        <dbReference type="SAM" id="Phobius"/>
    </source>
</evidence>
<dbReference type="InParanoid" id="A0A066VD84"/>
<dbReference type="PANTHER" id="PTHR23289:SF2">
    <property type="entry name" value="CYTOCHROME C OXIDASE ASSEMBLY PROTEIN COX15 HOMOLOG"/>
    <property type="match status" value="1"/>
</dbReference>
<dbReference type="Proteomes" id="UP000027361">
    <property type="component" value="Unassembled WGS sequence"/>
</dbReference>
<comment type="caution">
    <text evidence="14">The sequence shown here is derived from an EMBL/GenBank/DDBJ whole genome shotgun (WGS) entry which is preliminary data.</text>
</comment>
<comment type="catalytic activity">
    <reaction evidence="11">
        <text>Fe(II)-heme o + 2 A + H2O = Fe(II)-heme a + 2 AH2</text>
        <dbReference type="Rhea" id="RHEA:63388"/>
        <dbReference type="ChEBI" id="CHEBI:13193"/>
        <dbReference type="ChEBI" id="CHEBI:15377"/>
        <dbReference type="ChEBI" id="CHEBI:17499"/>
        <dbReference type="ChEBI" id="CHEBI:60530"/>
        <dbReference type="ChEBI" id="CHEBI:61715"/>
        <dbReference type="EC" id="1.17.99.9"/>
    </reaction>
    <physiologicalReaction direction="left-to-right" evidence="11">
        <dbReference type="Rhea" id="RHEA:63389"/>
    </physiologicalReaction>
</comment>
<keyword evidence="4" id="KW-0479">Metal-binding</keyword>
<feature type="transmembrane region" description="Helical" evidence="13">
    <location>
        <begin position="404"/>
        <end position="425"/>
    </location>
</feature>
<evidence type="ECO:0000256" key="11">
    <source>
        <dbReference type="ARBA" id="ARBA00048044"/>
    </source>
</evidence>
<evidence type="ECO:0000256" key="6">
    <source>
        <dbReference type="ARBA" id="ARBA00023002"/>
    </source>
</evidence>
<keyword evidence="7" id="KW-0408">Iron</keyword>
<keyword evidence="5 13" id="KW-1133">Transmembrane helix</keyword>
<dbReference type="FunCoup" id="A0A066VD84">
    <property type="interactions" value="469"/>
</dbReference>
<evidence type="ECO:0000313" key="15">
    <source>
        <dbReference type="Proteomes" id="UP000027361"/>
    </source>
</evidence>
<comment type="subcellular location">
    <subcellularLocation>
        <location evidence="2">Membrane</location>
        <topology evidence="2">Multi-pass membrane protein</topology>
    </subcellularLocation>
</comment>
<reference evidence="14 15" key="1">
    <citation type="submission" date="2014-05" db="EMBL/GenBank/DDBJ databases">
        <title>Draft genome sequence of a rare smut relative, Tilletiaria anomala UBC 951.</title>
        <authorList>
            <consortium name="DOE Joint Genome Institute"/>
            <person name="Toome M."/>
            <person name="Kuo A."/>
            <person name="Henrissat B."/>
            <person name="Lipzen A."/>
            <person name="Tritt A."/>
            <person name="Yoshinaga Y."/>
            <person name="Zane M."/>
            <person name="Barry K."/>
            <person name="Grigoriev I.V."/>
            <person name="Spatafora J.W."/>
            <person name="Aimea M.C."/>
        </authorList>
    </citation>
    <scope>NUCLEOTIDE SEQUENCE [LARGE SCALE GENOMIC DNA]</scope>
    <source>
        <strain evidence="14 15">UBC 951</strain>
    </source>
</reference>
<dbReference type="GO" id="GO:0120547">
    <property type="term" value="F:heme A synthase activity"/>
    <property type="evidence" value="ECO:0007669"/>
    <property type="project" value="UniProtKB-EC"/>
</dbReference>
<keyword evidence="3 13" id="KW-0812">Transmembrane</keyword>
<feature type="transmembrane region" description="Helical" evidence="13">
    <location>
        <begin position="165"/>
        <end position="185"/>
    </location>
</feature>
<evidence type="ECO:0000256" key="10">
    <source>
        <dbReference type="ARBA" id="ARBA00044501"/>
    </source>
</evidence>
<dbReference type="GO" id="GO:0046872">
    <property type="term" value="F:metal ion binding"/>
    <property type="evidence" value="ECO:0007669"/>
    <property type="project" value="UniProtKB-KW"/>
</dbReference>
<keyword evidence="6" id="KW-0560">Oxidoreductase</keyword>
<feature type="compositionally biased region" description="Low complexity" evidence="12">
    <location>
        <begin position="145"/>
        <end position="158"/>
    </location>
</feature>
<dbReference type="OMA" id="AFVCYSW"/>
<evidence type="ECO:0000256" key="2">
    <source>
        <dbReference type="ARBA" id="ARBA00004141"/>
    </source>
</evidence>
<organism evidence="14 15">
    <name type="scientific">Tilletiaria anomala (strain ATCC 24038 / CBS 436.72 / UBC 951)</name>
    <dbReference type="NCBI Taxonomy" id="1037660"/>
    <lineage>
        <taxon>Eukaryota</taxon>
        <taxon>Fungi</taxon>
        <taxon>Dikarya</taxon>
        <taxon>Basidiomycota</taxon>
        <taxon>Ustilaginomycotina</taxon>
        <taxon>Exobasidiomycetes</taxon>
        <taxon>Georgefischeriales</taxon>
        <taxon>Tilletiariaceae</taxon>
        <taxon>Tilletiaria</taxon>
    </lineage>
</organism>
<dbReference type="STRING" id="1037660.A0A066VD84"/>
<keyword evidence="8" id="KW-0350">Heme biosynthesis</keyword>
<dbReference type="GO" id="GO:0005743">
    <property type="term" value="C:mitochondrial inner membrane"/>
    <property type="evidence" value="ECO:0007669"/>
    <property type="project" value="TreeGrafter"/>
</dbReference>
<feature type="transmembrane region" description="Helical" evidence="13">
    <location>
        <begin position="477"/>
        <end position="495"/>
    </location>
</feature>
<dbReference type="HOGENOM" id="CLU_017627_4_2_1"/>
<name>A0A066VD84_TILAU</name>